<keyword evidence="2" id="KW-0547">Nucleotide-binding</keyword>
<feature type="domain" description="ABC transporter" evidence="5">
    <location>
        <begin position="3"/>
        <end position="259"/>
    </location>
</feature>
<dbReference type="SUPFAM" id="SSF52540">
    <property type="entry name" value="P-loop containing nucleoside triphosphate hydrolases"/>
    <property type="match status" value="2"/>
</dbReference>
<dbReference type="Proteomes" id="UP000245793">
    <property type="component" value="Unassembled WGS sequence"/>
</dbReference>
<evidence type="ECO:0000256" key="1">
    <source>
        <dbReference type="ARBA" id="ARBA00022737"/>
    </source>
</evidence>
<sequence>MILETKNLSFSYNVDEVFKDVNFIVNEGDKIGLIGNNGSGKSTLVKCLTGELVPNGKVIKRDGVKISILKQQITIDRSISVMDICLEKYADVIFMEKRMRELESDMTKFAGDEEKLTAIYKEYGEIQEKFDEKNGYGFMSEIKGYLSMVGIDEAFYDRDVMTMSGGEKARLELALTFMEKADLLILDEPTNHMDTLMIEYLEKFMKDFRGSIIFISHDRLLLENVANRIFEIENGELRIYNMLYDDYRRIRKNEREEAMRHFLNYKKEEERQKEIIRRFRSYATEKYHRLADSREKMLKRLKEEKAPITEEKFSFNFKEPLRTGNDVLTVLDLGKRFDDRTLFSNLNFEVKLGDRLAIMGPNGSGKTTLFKMLMGKEEGEGEFLFGTGVKIGYFNQELIVNDEENTLVDEISEDYPKMTITEIRTKLGAFLFRGDDVFKEMGDLSGGERARVSLLKLILSGANVLFLDEPTNHLDIDSKEVLESALDNFKGTIIFISHDRFFIRKLATKVLDLTHGKQKFFDGDYDYYISRVTDIGDKKTEEVNKTREKKEQKKEREKIRESQKLKRDIKNIEDNIDKLELEIEEIDNLLSDPKIYDEPDKAISLGQKRAELKEKIDRLMEEWEELHEV</sequence>
<dbReference type="PROSITE" id="PS50893">
    <property type="entry name" value="ABC_TRANSPORTER_2"/>
    <property type="match status" value="2"/>
</dbReference>
<dbReference type="Gene3D" id="3.40.50.300">
    <property type="entry name" value="P-loop containing nucleotide triphosphate hydrolases"/>
    <property type="match status" value="2"/>
</dbReference>
<dbReference type="PANTHER" id="PTHR42855">
    <property type="entry name" value="ABC TRANSPORTER ATP-BINDING SUBUNIT"/>
    <property type="match status" value="1"/>
</dbReference>
<dbReference type="InterPro" id="IPR032781">
    <property type="entry name" value="ABC_tran_Xtn"/>
</dbReference>
<dbReference type="PROSITE" id="PS00211">
    <property type="entry name" value="ABC_TRANSPORTER_1"/>
    <property type="match status" value="2"/>
</dbReference>
<proteinExistence type="predicted"/>
<dbReference type="RefSeq" id="WP_116479458.1">
    <property type="nucleotide sequence ID" value="NZ_QEKV01000001.1"/>
</dbReference>
<evidence type="ECO:0000313" key="6">
    <source>
        <dbReference type="EMBL" id="PVY95518.1"/>
    </source>
</evidence>
<dbReference type="InterPro" id="IPR003439">
    <property type="entry name" value="ABC_transporter-like_ATP-bd"/>
</dbReference>
<dbReference type="InterPro" id="IPR027417">
    <property type="entry name" value="P-loop_NTPase"/>
</dbReference>
<dbReference type="InterPro" id="IPR003593">
    <property type="entry name" value="AAA+_ATPase"/>
</dbReference>
<dbReference type="CDD" id="cd03221">
    <property type="entry name" value="ABCF_EF-3"/>
    <property type="match status" value="2"/>
</dbReference>
<keyword evidence="1" id="KW-0677">Repeat</keyword>
<dbReference type="InterPro" id="IPR051309">
    <property type="entry name" value="ABCF_ATPase"/>
</dbReference>
<dbReference type="InterPro" id="IPR017871">
    <property type="entry name" value="ABC_transporter-like_CS"/>
</dbReference>
<reference evidence="6 7" key="1">
    <citation type="submission" date="2018-04" db="EMBL/GenBank/DDBJ databases">
        <title>Genomic Encyclopedia of Type Strains, Phase IV (KMG-IV): sequencing the most valuable type-strain genomes for metagenomic binning, comparative biology and taxonomic classification.</title>
        <authorList>
            <person name="Goeker M."/>
        </authorList>
    </citation>
    <scope>NUCLEOTIDE SEQUENCE [LARGE SCALE GENOMIC DNA]</scope>
    <source>
        <strain evidence="6 7">DSM 20705</strain>
    </source>
</reference>
<evidence type="ECO:0000256" key="2">
    <source>
        <dbReference type="ARBA" id="ARBA00022741"/>
    </source>
</evidence>
<dbReference type="Pfam" id="PF12848">
    <property type="entry name" value="ABC_tran_Xtn"/>
    <property type="match status" value="1"/>
</dbReference>
<dbReference type="Pfam" id="PF00005">
    <property type="entry name" value="ABC_tran"/>
    <property type="match status" value="2"/>
</dbReference>
<feature type="domain" description="ABC transporter" evidence="5">
    <location>
        <begin position="328"/>
        <end position="540"/>
    </location>
</feature>
<organism evidence="6 7">
    <name type="scientific">Ezakiella coagulans</name>
    <dbReference type="NCBI Taxonomy" id="46507"/>
    <lineage>
        <taxon>Bacteria</taxon>
        <taxon>Bacillati</taxon>
        <taxon>Bacillota</taxon>
        <taxon>Tissierellia</taxon>
        <taxon>Ezakiella</taxon>
    </lineage>
</organism>
<dbReference type="EMBL" id="QEKV01000001">
    <property type="protein sequence ID" value="PVY95518.1"/>
    <property type="molecule type" value="Genomic_DNA"/>
</dbReference>
<protein>
    <submittedName>
        <fullName evidence="6">ATP-binding cassette subfamily F protein 3</fullName>
    </submittedName>
</protein>
<dbReference type="SMART" id="SM00382">
    <property type="entry name" value="AAA"/>
    <property type="match status" value="2"/>
</dbReference>
<evidence type="ECO:0000313" key="7">
    <source>
        <dbReference type="Proteomes" id="UP000245793"/>
    </source>
</evidence>
<feature type="coiled-coil region" evidence="4">
    <location>
        <begin position="536"/>
        <end position="629"/>
    </location>
</feature>
<comment type="caution">
    <text evidence="6">The sequence shown here is derived from an EMBL/GenBank/DDBJ whole genome shotgun (WGS) entry which is preliminary data.</text>
</comment>
<name>A0A2U1E6E2_9FIRM</name>
<dbReference type="InterPro" id="IPR032524">
    <property type="entry name" value="ABC_tran_C"/>
</dbReference>
<dbReference type="GO" id="GO:0003677">
    <property type="term" value="F:DNA binding"/>
    <property type="evidence" value="ECO:0007669"/>
    <property type="project" value="InterPro"/>
</dbReference>
<dbReference type="AlphaFoldDB" id="A0A2U1E6E2"/>
<dbReference type="GO" id="GO:0005524">
    <property type="term" value="F:ATP binding"/>
    <property type="evidence" value="ECO:0007669"/>
    <property type="project" value="UniProtKB-KW"/>
</dbReference>
<evidence type="ECO:0000256" key="4">
    <source>
        <dbReference type="SAM" id="Coils"/>
    </source>
</evidence>
<dbReference type="GO" id="GO:0016887">
    <property type="term" value="F:ATP hydrolysis activity"/>
    <property type="evidence" value="ECO:0007669"/>
    <property type="project" value="InterPro"/>
</dbReference>
<dbReference type="Pfam" id="PF16326">
    <property type="entry name" value="ABC_tran_CTD"/>
    <property type="match status" value="1"/>
</dbReference>
<dbReference type="Gene3D" id="6.10.140.1950">
    <property type="match status" value="1"/>
</dbReference>
<dbReference type="PANTHER" id="PTHR42855:SF2">
    <property type="entry name" value="DRUG RESISTANCE ABC TRANSPORTER,ATP-BINDING PROTEIN"/>
    <property type="match status" value="1"/>
</dbReference>
<accession>A0A2U1E6E2</accession>
<keyword evidence="3 6" id="KW-0067">ATP-binding</keyword>
<dbReference type="FunFam" id="3.40.50.300:FF:000011">
    <property type="entry name" value="Putative ABC transporter ATP-binding component"/>
    <property type="match status" value="1"/>
</dbReference>
<keyword evidence="4" id="KW-0175">Coiled coil</keyword>
<evidence type="ECO:0000256" key="3">
    <source>
        <dbReference type="ARBA" id="ARBA00022840"/>
    </source>
</evidence>
<dbReference type="FunFam" id="3.40.50.300:FF:000309">
    <property type="entry name" value="ABC transporter ATP-binding protein"/>
    <property type="match status" value="1"/>
</dbReference>
<evidence type="ECO:0000259" key="5">
    <source>
        <dbReference type="PROSITE" id="PS50893"/>
    </source>
</evidence>
<gene>
    <name evidence="6" type="ORF">C7381_10142</name>
</gene>
<keyword evidence="7" id="KW-1185">Reference proteome</keyword>